<dbReference type="InterPro" id="IPR036645">
    <property type="entry name" value="Elafin-like_sf"/>
</dbReference>
<dbReference type="InterPro" id="IPR019734">
    <property type="entry name" value="TPR_rpt"/>
</dbReference>
<dbReference type="InterPro" id="IPR028796">
    <property type="entry name" value="BBS8"/>
</dbReference>
<dbReference type="GO" id="GO:0005576">
    <property type="term" value="C:extracellular region"/>
    <property type="evidence" value="ECO:0007669"/>
    <property type="project" value="InterPro"/>
</dbReference>
<feature type="domain" description="WAP" evidence="3">
    <location>
        <begin position="1058"/>
        <end position="1104"/>
    </location>
</feature>
<dbReference type="Gene3D" id="1.25.40.10">
    <property type="entry name" value="Tetratricopeptide repeat domain"/>
    <property type="match status" value="1"/>
</dbReference>
<dbReference type="PROSITE" id="PS51122">
    <property type="entry name" value="CALPONIN_2"/>
    <property type="match status" value="7"/>
</dbReference>
<dbReference type="Pfam" id="PF00095">
    <property type="entry name" value="WAP"/>
    <property type="match status" value="4"/>
</dbReference>
<feature type="domain" description="WAP" evidence="3">
    <location>
        <begin position="934"/>
        <end position="980"/>
    </location>
</feature>
<feature type="region of interest" description="Disordered" evidence="2">
    <location>
        <begin position="480"/>
        <end position="537"/>
    </location>
</feature>
<dbReference type="SUPFAM" id="SSF57256">
    <property type="entry name" value="Elafin-like"/>
    <property type="match status" value="4"/>
</dbReference>
<feature type="compositionally biased region" description="Basic and acidic residues" evidence="2">
    <location>
        <begin position="62"/>
        <end position="94"/>
    </location>
</feature>
<dbReference type="InterPro" id="IPR011990">
    <property type="entry name" value="TPR-like_helical_dom_sf"/>
</dbReference>
<dbReference type="SMART" id="SM00217">
    <property type="entry name" value="WAP"/>
    <property type="match status" value="4"/>
</dbReference>
<dbReference type="Pfam" id="PF13181">
    <property type="entry name" value="TPR_8"/>
    <property type="match status" value="2"/>
</dbReference>
<organism evidence="4 5">
    <name type="scientific">Trichinella pseudospiralis</name>
    <name type="common">Parasitic roundworm</name>
    <dbReference type="NCBI Taxonomy" id="6337"/>
    <lineage>
        <taxon>Eukaryota</taxon>
        <taxon>Metazoa</taxon>
        <taxon>Ecdysozoa</taxon>
        <taxon>Nematoda</taxon>
        <taxon>Enoplea</taxon>
        <taxon>Dorylaimia</taxon>
        <taxon>Trichinellida</taxon>
        <taxon>Trichinellidae</taxon>
        <taxon>Trichinella</taxon>
    </lineage>
</organism>
<dbReference type="PROSITE" id="PS51390">
    <property type="entry name" value="WAP"/>
    <property type="match status" value="4"/>
</dbReference>
<keyword evidence="1" id="KW-0802">TPR repeat</keyword>
<evidence type="ECO:0000256" key="2">
    <source>
        <dbReference type="SAM" id="MobiDB-lite"/>
    </source>
</evidence>
<feature type="compositionally biased region" description="Polar residues" evidence="2">
    <location>
        <begin position="484"/>
        <end position="502"/>
    </location>
</feature>
<name>A0A0V0Y0K8_TRIPS</name>
<dbReference type="InterPro" id="IPR000557">
    <property type="entry name" value="Calponin_repeat"/>
</dbReference>
<sequence length="1118" mass="123673">LPLFFQPTILLASTAPRRPQIFTFTLCELSFNFPFNRPIMSDVENENAEIDGQEPIDESQEDHDVKGEEAEDEDQHRRRDHQAQPKPEREDDGAFGKPSRLPREKLMASEGIIPIQSGTNKYASQRGMTGFGVPRDVIDKVKAENLKPLEDEEKLQKLRDVLPLQSGTNKFASQKGMTGFGCPRDVLYKTKGTGGATDIPEDKAKATDGVIPLQAGTNKLASQSGMTGFGMPRSVLHRFNPDQDRNSQGFVHLQAGTNKLATQQGMTSFGSPRTNVTKYKDSQRGDLVNDESAMPKQTCGYKEGANQSGMTGFGMPRNTTLMQIGRQDQKSQGLIPYQMGINWADSQAGKTGFGMPRQIFTSFIDDSRGELPEEMARMPEVPFWSGMEKFASQTGMTAMGMPRDVKGSYLRRLCLFPLRTASQLISTGNSRAHILPKIIPRIGCHWLPTQARIDDTEFEETGLAEELMNEEVLANMPRPATSLRKPQSASGNGQGSRPTTKSGRPVTGILRPGSQIGRNDTFESALRTGRTANSSRPITSMTGRFVRLGTASMIANKDGTFINVSRLNLSKYANQAQFARPLFEYLLFSLNDVRHAFQLASMATEASQFKDCYWKIQIARCYMRIGLNREAEKQLKSAYALQPSVTTGLLLSKVYCAIDQPLKAIESLRQALTQFPDEISLLKALGRIYENLNDFHQSEICFKQVLKKESVDVESIACLATHYFYNDRPELAQRFFRRLLQMGVMTTETLLNIGLCCFNAQQFDLAIDCLQQAITLAEDEQAADVWYNVGKIALATGDIYWARQCYSLCLAYSSDYAEAWCDLGILEMHEKNTDQLGEYGASLNAVKRALEINPEHVPSKELNKRLFNLLPGICPITPPRGWNSGSGRDCTTDYDCRGPEKCCLRGYRYRCTMPKEDNRPAVPPMPGEEIDPGMSVTPGECPYVPPGGGTRIDRCLRDSECFHGKKCCMGAFGLECLTPIHAPAVPPVIDNIDPGMAVTPGECPYVPPGGGTRIDRCLRDSECFHGKKCCMGAYGLECLTPIHTPAVPPPTNNIDPGMAVTPGECPYVPPGGGTRIDRCQRDSDCRFGKKCCMGAYGLECLRPKRGGSGIHRPMPINN</sequence>
<feature type="domain" description="WAP" evidence="3">
    <location>
        <begin position="996"/>
        <end position="1042"/>
    </location>
</feature>
<evidence type="ECO:0000259" key="3">
    <source>
        <dbReference type="PROSITE" id="PS51390"/>
    </source>
</evidence>
<dbReference type="PROSITE" id="PS01052">
    <property type="entry name" value="CALPONIN_1"/>
    <property type="match status" value="2"/>
</dbReference>
<feature type="domain" description="WAP" evidence="3">
    <location>
        <begin position="867"/>
        <end position="915"/>
    </location>
</feature>
<dbReference type="InterPro" id="IPR008197">
    <property type="entry name" value="WAP_dom"/>
</dbReference>
<dbReference type="GO" id="GO:1905515">
    <property type="term" value="P:non-motile cilium assembly"/>
    <property type="evidence" value="ECO:0007669"/>
    <property type="project" value="InterPro"/>
</dbReference>
<feature type="compositionally biased region" description="Acidic residues" evidence="2">
    <location>
        <begin position="51"/>
        <end position="61"/>
    </location>
</feature>
<evidence type="ECO:0000313" key="5">
    <source>
        <dbReference type="Proteomes" id="UP000054815"/>
    </source>
</evidence>
<dbReference type="PANTHER" id="PTHR44177">
    <property type="entry name" value="TETRATRICOPEPTIDE REPEAT PROTEIN 8"/>
    <property type="match status" value="1"/>
</dbReference>
<dbReference type="GO" id="GO:0036064">
    <property type="term" value="C:ciliary basal body"/>
    <property type="evidence" value="ECO:0007669"/>
    <property type="project" value="TreeGrafter"/>
</dbReference>
<dbReference type="GO" id="GO:0097730">
    <property type="term" value="C:non-motile cilium"/>
    <property type="evidence" value="ECO:0007669"/>
    <property type="project" value="TreeGrafter"/>
</dbReference>
<dbReference type="Proteomes" id="UP000054815">
    <property type="component" value="Unassembled WGS sequence"/>
</dbReference>
<dbReference type="Gene3D" id="4.10.75.10">
    <property type="entry name" value="Elafin-like"/>
    <property type="match status" value="4"/>
</dbReference>
<evidence type="ECO:0000313" key="4">
    <source>
        <dbReference type="EMBL" id="KRX93643.1"/>
    </source>
</evidence>
<dbReference type="SMART" id="SM00028">
    <property type="entry name" value="TPR"/>
    <property type="match status" value="5"/>
</dbReference>
<protein>
    <submittedName>
        <fullName evidence="4">Tetratricopeptide repeat protein 8</fullName>
    </submittedName>
</protein>
<dbReference type="PROSITE" id="PS50005">
    <property type="entry name" value="TPR"/>
    <property type="match status" value="1"/>
</dbReference>
<dbReference type="EMBL" id="JYDU01000085">
    <property type="protein sequence ID" value="KRX93643.1"/>
    <property type="molecule type" value="Genomic_DNA"/>
</dbReference>
<comment type="caution">
    <text evidence="4">The sequence shown here is derived from an EMBL/GenBank/DDBJ whole genome shotgun (WGS) entry which is preliminary data.</text>
</comment>
<dbReference type="PANTHER" id="PTHR44177:SF1">
    <property type="entry name" value="TETRATRICOPEPTIDE REPEAT PROTEIN 8"/>
    <property type="match status" value="1"/>
</dbReference>
<dbReference type="CDD" id="cd21341">
    <property type="entry name" value="TTC8_N"/>
    <property type="match status" value="1"/>
</dbReference>
<feature type="region of interest" description="Disordered" evidence="2">
    <location>
        <begin position="51"/>
        <end position="100"/>
    </location>
</feature>
<reference evidence="4 5" key="1">
    <citation type="submission" date="2015-01" db="EMBL/GenBank/DDBJ databases">
        <title>Evolution of Trichinella species and genotypes.</title>
        <authorList>
            <person name="Korhonen P.K."/>
            <person name="Edoardo P."/>
            <person name="Giuseppe L.R."/>
            <person name="Gasser R.B."/>
        </authorList>
    </citation>
    <scope>NUCLEOTIDE SEQUENCE [LARGE SCALE GENOMIC DNA]</scope>
    <source>
        <strain evidence="4">ISS141</strain>
    </source>
</reference>
<evidence type="ECO:0000256" key="1">
    <source>
        <dbReference type="PROSITE-ProRule" id="PRU00339"/>
    </source>
</evidence>
<dbReference type="STRING" id="6337.A0A0V0Y0K8"/>
<dbReference type="CDD" id="cd00199">
    <property type="entry name" value="WAP"/>
    <property type="match status" value="3"/>
</dbReference>
<dbReference type="Pfam" id="PF00402">
    <property type="entry name" value="Calponin"/>
    <property type="match status" value="7"/>
</dbReference>
<feature type="non-terminal residue" evidence="4">
    <location>
        <position position="1"/>
    </location>
</feature>
<dbReference type="SUPFAM" id="SSF48452">
    <property type="entry name" value="TPR-like"/>
    <property type="match status" value="1"/>
</dbReference>
<dbReference type="GO" id="GO:0030414">
    <property type="term" value="F:peptidase inhibitor activity"/>
    <property type="evidence" value="ECO:0007669"/>
    <property type="project" value="InterPro"/>
</dbReference>
<dbReference type="GO" id="GO:0034464">
    <property type="term" value="C:BBSome"/>
    <property type="evidence" value="ECO:0007669"/>
    <property type="project" value="InterPro"/>
</dbReference>
<accession>A0A0V0Y0K8</accession>
<dbReference type="AlphaFoldDB" id="A0A0V0Y0K8"/>
<proteinExistence type="predicted"/>
<gene>
    <name evidence="4" type="primary">Ttc8</name>
    <name evidence="4" type="ORF">T4E_7904</name>
</gene>
<feature type="repeat" description="TPR" evidence="1">
    <location>
        <begin position="747"/>
        <end position="780"/>
    </location>
</feature>